<dbReference type="GO" id="GO:0004312">
    <property type="term" value="F:fatty acid synthase activity"/>
    <property type="evidence" value="ECO:0007669"/>
    <property type="project" value="InterPro"/>
</dbReference>
<evidence type="ECO:0000259" key="8">
    <source>
        <dbReference type="PROSITE" id="PS52019"/>
    </source>
</evidence>
<dbReference type="PROSITE" id="PS00012">
    <property type="entry name" value="PHOSPHOPANTETHEINE"/>
    <property type="match status" value="1"/>
</dbReference>
<dbReference type="EMBL" id="JAGSXH010000215">
    <property type="protein sequence ID" value="MBS2966887.1"/>
    <property type="molecule type" value="Genomic_DNA"/>
</dbReference>
<evidence type="ECO:0000256" key="2">
    <source>
        <dbReference type="ARBA" id="ARBA00022553"/>
    </source>
</evidence>
<evidence type="ECO:0000259" key="7">
    <source>
        <dbReference type="PROSITE" id="PS50075"/>
    </source>
</evidence>
<feature type="region of interest" description="N-terminal hotdog fold" evidence="5">
    <location>
        <begin position="458"/>
        <end position="604"/>
    </location>
</feature>
<dbReference type="InterPro" id="IPR016036">
    <property type="entry name" value="Malonyl_transacylase_ACP-bd"/>
</dbReference>
<dbReference type="SMART" id="SM00826">
    <property type="entry name" value="PKS_DH"/>
    <property type="match status" value="1"/>
</dbReference>
<dbReference type="FunFam" id="3.40.366.10:FF:000002">
    <property type="entry name" value="Probable polyketide synthase 2"/>
    <property type="match status" value="1"/>
</dbReference>
<dbReference type="InterPro" id="IPR049552">
    <property type="entry name" value="PKS_DH_N"/>
</dbReference>
<accession>A0A8J7WVY4</accession>
<dbReference type="SMART" id="SM00823">
    <property type="entry name" value="PKS_PP"/>
    <property type="match status" value="1"/>
</dbReference>
<feature type="compositionally biased region" description="Low complexity" evidence="6">
    <location>
        <begin position="570"/>
        <end position="588"/>
    </location>
</feature>
<dbReference type="Gene3D" id="3.30.70.3290">
    <property type="match status" value="1"/>
</dbReference>
<dbReference type="InterPro" id="IPR049900">
    <property type="entry name" value="PKS_mFAS_DH"/>
</dbReference>
<dbReference type="GO" id="GO:0005835">
    <property type="term" value="C:fatty acid synthase complex"/>
    <property type="evidence" value="ECO:0007669"/>
    <property type="project" value="InterPro"/>
</dbReference>
<dbReference type="Pfam" id="PF00550">
    <property type="entry name" value="PP-binding"/>
    <property type="match status" value="1"/>
</dbReference>
<dbReference type="InterPro" id="IPR016035">
    <property type="entry name" value="Acyl_Trfase/lysoPLipase"/>
</dbReference>
<evidence type="ECO:0000313" key="9">
    <source>
        <dbReference type="EMBL" id="MBS2966887.1"/>
    </source>
</evidence>
<dbReference type="Pfam" id="PF08659">
    <property type="entry name" value="KR"/>
    <property type="match status" value="1"/>
</dbReference>
<dbReference type="InterPro" id="IPR003965">
    <property type="entry name" value="Fatty_acid_synthase"/>
</dbReference>
<keyword evidence="1" id="KW-0596">Phosphopantetheine</keyword>
<dbReference type="InterPro" id="IPR055123">
    <property type="entry name" value="SpnB-like_Rossmann"/>
</dbReference>
<keyword evidence="4" id="KW-0012">Acyltransferase</keyword>
<dbReference type="GO" id="GO:0006633">
    <property type="term" value="P:fatty acid biosynthetic process"/>
    <property type="evidence" value="ECO:0007669"/>
    <property type="project" value="InterPro"/>
</dbReference>
<evidence type="ECO:0000313" key="10">
    <source>
        <dbReference type="Proteomes" id="UP000677913"/>
    </source>
</evidence>
<evidence type="ECO:0000256" key="5">
    <source>
        <dbReference type="PROSITE-ProRule" id="PRU01363"/>
    </source>
</evidence>
<dbReference type="InterPro" id="IPR036736">
    <property type="entry name" value="ACP-like_sf"/>
</dbReference>
<dbReference type="InterPro" id="IPR050091">
    <property type="entry name" value="PKS_NRPS_Biosynth_Enz"/>
</dbReference>
<dbReference type="InterPro" id="IPR013968">
    <property type="entry name" value="PKS_KR"/>
</dbReference>
<feature type="region of interest" description="Disordered" evidence="6">
    <location>
        <begin position="559"/>
        <end position="589"/>
    </location>
</feature>
<dbReference type="Pfam" id="PF14765">
    <property type="entry name" value="PS-DH"/>
    <property type="match status" value="1"/>
</dbReference>
<name>A0A8J7WVY4_9ACTN</name>
<dbReference type="InterPro" id="IPR036291">
    <property type="entry name" value="NAD(P)-bd_dom_sf"/>
</dbReference>
<dbReference type="InterPro" id="IPR049551">
    <property type="entry name" value="PKS_DH_C"/>
</dbReference>
<proteinExistence type="predicted"/>
<reference evidence="9" key="1">
    <citation type="submission" date="2021-04" db="EMBL/GenBank/DDBJ databases">
        <title>Genome based classification of Actinospica acidithermotolerans sp. nov., an actinobacterium isolated from an Indonesian hot spring.</title>
        <authorList>
            <person name="Kusuma A.B."/>
            <person name="Putra K.E."/>
            <person name="Nafisah S."/>
            <person name="Loh J."/>
            <person name="Nouioui I."/>
            <person name="Goodfellow M."/>
        </authorList>
    </citation>
    <scope>NUCLEOTIDE SEQUENCE</scope>
    <source>
        <strain evidence="9">DSM 45618</strain>
    </source>
</reference>
<dbReference type="SMART" id="SM00822">
    <property type="entry name" value="PKS_KR"/>
    <property type="match status" value="1"/>
</dbReference>
<feature type="region of interest" description="C-terminal hotdog fold" evidence="5">
    <location>
        <begin position="617"/>
        <end position="757"/>
    </location>
</feature>
<dbReference type="Pfam" id="PF22953">
    <property type="entry name" value="SpnB_Rossmann"/>
    <property type="match status" value="1"/>
</dbReference>
<dbReference type="InterPro" id="IPR006162">
    <property type="entry name" value="Ppantetheine_attach_site"/>
</dbReference>
<dbReference type="FunFam" id="1.10.1200.10:FF:000007">
    <property type="entry name" value="Probable polyketide synthase pks17"/>
    <property type="match status" value="1"/>
</dbReference>
<dbReference type="GO" id="GO:0031177">
    <property type="term" value="F:phosphopantetheine binding"/>
    <property type="evidence" value="ECO:0007669"/>
    <property type="project" value="InterPro"/>
</dbReference>
<dbReference type="PROSITE" id="PS52019">
    <property type="entry name" value="PKS_MFAS_DH"/>
    <property type="match status" value="1"/>
</dbReference>
<dbReference type="InterPro" id="IPR014043">
    <property type="entry name" value="Acyl_transferase_dom"/>
</dbReference>
<dbReference type="RefSeq" id="WP_211472386.1">
    <property type="nucleotide sequence ID" value="NZ_JAGSXH010000215.1"/>
</dbReference>
<dbReference type="SMART" id="SM01294">
    <property type="entry name" value="PKS_PP_betabranch"/>
    <property type="match status" value="1"/>
</dbReference>
<dbReference type="CDD" id="cd08956">
    <property type="entry name" value="KR_3_FAS_SDR_x"/>
    <property type="match status" value="1"/>
</dbReference>
<dbReference type="PANTHER" id="PTHR43775:SF51">
    <property type="entry name" value="INACTIVE PHENOLPHTHIOCEROL SYNTHESIS POLYKETIDE SYNTHASE TYPE I PKS1-RELATED"/>
    <property type="match status" value="1"/>
</dbReference>
<dbReference type="InterPro" id="IPR009081">
    <property type="entry name" value="PP-bd_ACP"/>
</dbReference>
<feature type="active site" description="Proton donor; for dehydratase activity" evidence="5">
    <location>
        <position position="678"/>
    </location>
</feature>
<gene>
    <name evidence="9" type="ORF">KGA66_27890</name>
</gene>
<feature type="domain" description="PKS/mFAS DH" evidence="8">
    <location>
        <begin position="458"/>
        <end position="757"/>
    </location>
</feature>
<dbReference type="Pfam" id="PF22621">
    <property type="entry name" value="CurL-like_PKS_C"/>
    <property type="match status" value="1"/>
</dbReference>
<dbReference type="SUPFAM" id="SSF47336">
    <property type="entry name" value="ACP-like"/>
    <property type="match status" value="1"/>
</dbReference>
<dbReference type="Gene3D" id="3.40.366.10">
    <property type="entry name" value="Malonyl-Coenzyme A Acyl Carrier Protein, domain 2"/>
    <property type="match status" value="1"/>
</dbReference>
<dbReference type="InterPro" id="IPR057326">
    <property type="entry name" value="KR_dom"/>
</dbReference>
<dbReference type="InterPro" id="IPR042104">
    <property type="entry name" value="PKS_dehydratase_sf"/>
</dbReference>
<dbReference type="Proteomes" id="UP000677913">
    <property type="component" value="Unassembled WGS sequence"/>
</dbReference>
<dbReference type="InterPro" id="IPR020807">
    <property type="entry name" value="PKS_DH"/>
</dbReference>
<dbReference type="InterPro" id="IPR020806">
    <property type="entry name" value="PKS_PP-bd"/>
</dbReference>
<keyword evidence="2" id="KW-0597">Phosphoprotein</keyword>
<evidence type="ECO:0000256" key="4">
    <source>
        <dbReference type="ARBA" id="ARBA00023315"/>
    </source>
</evidence>
<evidence type="ECO:0000256" key="6">
    <source>
        <dbReference type="SAM" id="MobiDB-lite"/>
    </source>
</evidence>
<dbReference type="Gene3D" id="3.40.50.720">
    <property type="entry name" value="NAD(P)-binding Rossmann-like Domain"/>
    <property type="match status" value="1"/>
</dbReference>
<evidence type="ECO:0000256" key="3">
    <source>
        <dbReference type="ARBA" id="ARBA00022679"/>
    </source>
</evidence>
<evidence type="ECO:0000256" key="1">
    <source>
        <dbReference type="ARBA" id="ARBA00022450"/>
    </source>
</evidence>
<protein>
    <submittedName>
        <fullName evidence="9">SDR family NAD(P)-dependent oxidoreductase</fullName>
    </submittedName>
</protein>
<sequence>MLSARTEAALRDQAGRLHAHLVSHGAISVEDAAVSLATTRSVFNQRAVVVAGERDGALEALAALRGGGAGTANSRVIRAGAATSSPAKTAFLFTGQGSQRIGMGADLYAAYPVFAEAFDAACTHFDALLGRPLREIVFAAGGSPQAALLDQTLYTQTGLFAIETALFRLVESWGVRPDYLLGHSVGELAAAHVSGVLSLRDACTLVAARGRLMQALPAGGAMLAVQAAEPTATELLEGYGDRVCVAAVNGPRSVVLSGDEDAVHELAALCAARGLKTKQLRVSHAFHSAHMDGMLDAFSDVARGLSFGTARIPIVSNLSGRTATAAELGSADYWVRHVRHGVRFMDGVQCLKELGVGVYVELGPDGVLTAMARDCLDGEPTVFAAALRPTRPEAETLTAAVATAWVHGAGVDWAAVLAGRGGRKVELPTYPFQRQRYWLDAPNRTADAAGLGLTAAGHPFLAARVRIAEDDRTLFTGRIRTAAHPWLTDHVVLGSVLLPATAFVEMALTAGGQTGCGRIDELTLTAPLTLTAQPDDPGVDLQVAVGPADQTGRRAVTIHSRGADQSGATDPGSADPGSSDPGSGAGAPWIRHAHGFLAPAAEEAAGFDLTAWPPQDAETVSAENLYDRLAGASLSYGDAFRGVQRVWRRGDEIFAEVHLPEKLAEGAAGFALHPALLDAALHPAAANAETAAGAEQTRIPFSWNAVTRHADGATRLRVRLAPAGADAISMTAADGTGRPVASVGALVVKPVSAGQLASGGARLDFLHRLDWFALPDLDGAADARRPADAEPSAGSQTVLAAVPSDLDEPAHWALRTVQQWLADDRHAGGRLVIVTRDAVAEDGLADPAQALVWGLVRSAQSEEPGRFILVDLDDATPLEAVPGLLRDGQEQLAVRAGKLYAPRVSRVAPATASPRPAVFAPDGTVLITGGTGALGGLVARHLVAEHGVRHLLLLSRSGAGADRAAQLERELGANASVTVAACDVADREALAKLLAAIPAEHPLTAVFHTAGALDDGLVRGLDADRLDTVLRPKVRGARNLHELTRDQDLAAFVLFSSVAGVIGSPGQGNYAAANAYLDALAVQRRAAGLPGVSVAWGPWETTGGMTGGLGGTALDRMRRGGLVPMDAARGLAALDAVLGAPATPPIVIPARLDLNVLRTRAAAGALPSVLRALVRPHEGRAAAAGGAVSGDGGAALAARLASLPDGAREAAVLDAVRAMVAEVLGHTGAEAVEVGQSFQELGFDSLTAMELRDRINAATGQSVPAAVVFDYPTPEQLAGYLCALLAPAAAGAPSLPLLAHVGRLEDAIARARPDGAERGQAVRRLRAVLAALDAGPVAPGDAPGAESVADRIGGASAEEIFAFIDHELGRSSR</sequence>
<dbReference type="PRINTS" id="PR01483">
    <property type="entry name" value="FASYNTHASE"/>
</dbReference>
<dbReference type="Gene3D" id="1.10.1200.10">
    <property type="entry name" value="ACP-like"/>
    <property type="match status" value="1"/>
</dbReference>
<dbReference type="SUPFAM" id="SSF55048">
    <property type="entry name" value="Probable ACP-binding domain of malonyl-CoA ACP transacylase"/>
    <property type="match status" value="1"/>
</dbReference>
<feature type="active site" description="Proton acceptor; for dehydratase activity" evidence="5">
    <location>
        <position position="490"/>
    </location>
</feature>
<dbReference type="SUPFAM" id="SSF51735">
    <property type="entry name" value="NAD(P)-binding Rossmann-fold domains"/>
    <property type="match status" value="2"/>
</dbReference>
<feature type="domain" description="Carrier" evidence="7">
    <location>
        <begin position="1210"/>
        <end position="1285"/>
    </location>
</feature>
<dbReference type="PANTHER" id="PTHR43775">
    <property type="entry name" value="FATTY ACID SYNTHASE"/>
    <property type="match status" value="1"/>
</dbReference>
<keyword evidence="10" id="KW-1185">Reference proteome</keyword>
<dbReference type="Gene3D" id="3.10.129.110">
    <property type="entry name" value="Polyketide synthase dehydratase"/>
    <property type="match status" value="1"/>
</dbReference>
<dbReference type="Pfam" id="PF00698">
    <property type="entry name" value="Acyl_transf_1"/>
    <property type="match status" value="1"/>
</dbReference>
<dbReference type="SUPFAM" id="SSF52151">
    <property type="entry name" value="FabD/lysophospholipase-like"/>
    <property type="match status" value="1"/>
</dbReference>
<dbReference type="SMART" id="SM00827">
    <property type="entry name" value="PKS_AT"/>
    <property type="match status" value="1"/>
</dbReference>
<dbReference type="Pfam" id="PF21089">
    <property type="entry name" value="PKS_DH_N"/>
    <property type="match status" value="1"/>
</dbReference>
<dbReference type="InterPro" id="IPR001227">
    <property type="entry name" value="Ac_transferase_dom_sf"/>
</dbReference>
<organism evidence="9 10">
    <name type="scientific">Actinocrinis puniceicyclus</name>
    <dbReference type="NCBI Taxonomy" id="977794"/>
    <lineage>
        <taxon>Bacteria</taxon>
        <taxon>Bacillati</taxon>
        <taxon>Actinomycetota</taxon>
        <taxon>Actinomycetes</taxon>
        <taxon>Catenulisporales</taxon>
        <taxon>Actinospicaceae</taxon>
        <taxon>Actinocrinis</taxon>
    </lineage>
</organism>
<keyword evidence="3" id="KW-0808">Transferase</keyword>
<dbReference type="PROSITE" id="PS50075">
    <property type="entry name" value="CARRIER"/>
    <property type="match status" value="1"/>
</dbReference>
<comment type="caution">
    <text evidence="9">The sequence shown here is derived from an EMBL/GenBank/DDBJ whole genome shotgun (WGS) entry which is preliminary data.</text>
</comment>